<evidence type="ECO:0000256" key="3">
    <source>
        <dbReference type="ARBA" id="ARBA00022827"/>
    </source>
</evidence>
<dbReference type="Gene3D" id="3.50.50.60">
    <property type="entry name" value="FAD/NAD(P)-binding domain"/>
    <property type="match status" value="1"/>
</dbReference>
<dbReference type="PANTHER" id="PTHR23023">
    <property type="entry name" value="DIMETHYLANILINE MONOOXYGENASE"/>
    <property type="match status" value="1"/>
</dbReference>
<dbReference type="InterPro" id="IPR036188">
    <property type="entry name" value="FAD/NAD-bd_sf"/>
</dbReference>
<evidence type="ECO:0000313" key="6">
    <source>
        <dbReference type="EMBL" id="TXD36035.1"/>
    </source>
</evidence>
<comment type="caution">
    <text evidence="6">The sequence shown here is derived from an EMBL/GenBank/DDBJ whole genome shotgun (WGS) entry which is preliminary data.</text>
</comment>
<dbReference type="PIRSF" id="PIRSF000332">
    <property type="entry name" value="FMO"/>
    <property type="match status" value="1"/>
</dbReference>
<evidence type="ECO:0000313" key="7">
    <source>
        <dbReference type="Proteomes" id="UP000321046"/>
    </source>
</evidence>
<evidence type="ECO:0000256" key="1">
    <source>
        <dbReference type="ARBA" id="ARBA00009183"/>
    </source>
</evidence>
<evidence type="ECO:0000256" key="2">
    <source>
        <dbReference type="ARBA" id="ARBA00022630"/>
    </source>
</evidence>
<reference evidence="6 7" key="1">
    <citation type="submission" date="2019-08" db="EMBL/GenBank/DDBJ databases">
        <title>Bradymonadales sp. TMQ2.</title>
        <authorList>
            <person name="Liang Q."/>
        </authorList>
    </citation>
    <scope>NUCLEOTIDE SEQUENCE [LARGE SCALE GENOMIC DNA]</scope>
    <source>
        <strain evidence="6 7">TMQ2</strain>
    </source>
</reference>
<dbReference type="InterPro" id="IPR000960">
    <property type="entry name" value="Flavin_mOase"/>
</dbReference>
<keyword evidence="5" id="KW-0560">Oxidoreductase</keyword>
<comment type="similarity">
    <text evidence="1">Belongs to the FMO family.</text>
</comment>
<name>A0A5C6XFU1_9DELT</name>
<evidence type="ECO:0000256" key="4">
    <source>
        <dbReference type="ARBA" id="ARBA00022857"/>
    </source>
</evidence>
<proteinExistence type="inferred from homology"/>
<dbReference type="AlphaFoldDB" id="A0A5C6XFU1"/>
<keyword evidence="2" id="KW-0285">Flavoprotein</keyword>
<organism evidence="6 7">
    <name type="scientific">Lujinxingia vulgaris</name>
    <dbReference type="NCBI Taxonomy" id="2600176"/>
    <lineage>
        <taxon>Bacteria</taxon>
        <taxon>Deltaproteobacteria</taxon>
        <taxon>Bradymonadales</taxon>
        <taxon>Lujinxingiaceae</taxon>
        <taxon>Lujinxingia</taxon>
    </lineage>
</organism>
<dbReference type="SUPFAM" id="SSF51735">
    <property type="entry name" value="NAD(P)-binding Rossmann-fold domains"/>
    <property type="match status" value="1"/>
</dbReference>
<dbReference type="InterPro" id="IPR050346">
    <property type="entry name" value="FMO-like"/>
</dbReference>
<dbReference type="GO" id="GO:0050660">
    <property type="term" value="F:flavin adenine dinucleotide binding"/>
    <property type="evidence" value="ECO:0007669"/>
    <property type="project" value="InterPro"/>
</dbReference>
<dbReference type="Pfam" id="PF00743">
    <property type="entry name" value="FMO-like"/>
    <property type="match status" value="1"/>
</dbReference>
<keyword evidence="4" id="KW-0521">NADP</keyword>
<dbReference type="EMBL" id="VOSL01000047">
    <property type="protein sequence ID" value="TXD36035.1"/>
    <property type="molecule type" value="Genomic_DNA"/>
</dbReference>
<dbReference type="SUPFAM" id="SSF51905">
    <property type="entry name" value="FAD/NAD(P)-binding domain"/>
    <property type="match status" value="1"/>
</dbReference>
<dbReference type="GO" id="GO:0050661">
    <property type="term" value="F:NADP binding"/>
    <property type="evidence" value="ECO:0007669"/>
    <property type="project" value="InterPro"/>
</dbReference>
<dbReference type="PRINTS" id="PR00370">
    <property type="entry name" value="FMOXYGENASE"/>
</dbReference>
<dbReference type="InterPro" id="IPR020946">
    <property type="entry name" value="Flavin_mOase-like"/>
</dbReference>
<accession>A0A5C6XFU1</accession>
<dbReference type="Proteomes" id="UP000321046">
    <property type="component" value="Unassembled WGS sequence"/>
</dbReference>
<sequence>MSEPGLKVKDVVETKVAKGAAIAADLPQGTKGEVVDRGQRVCVIGAGPAGLATARALARNGVLYDQFERSDDVGGVWDIDSEYSNMYESAHLISSKKSTQFDDFPLGEEVADYPCHRTILKYFRDFAQEFGLYERIRFGASVEEVERQGEGWRVTLDTGEAFLYDAVCIANGHLNDPNWPQFEGEFEGEMFHSCDYRTSEVFKGKRVLIVGAGNSGCDIAIDAVHQATSVDLSMRRGYHIVPKYILGVPAADFGAGSGKLKMPMWLKQRVDTLLLRRIAPDPRKYGIPEPDHKLYESHPIVNSQLLYHLGHGDVRVRSNVSRFEGKTVHFVDGSQGEYDVVVMATGYKLTFPFLDTKYLPWRGGKAPQLYLNIFHPEEDDIFVMGLIESDGGGWQIRDWQAEAVARFLVARREDPRRAEAFRKLKKGPGPDTSGGVDFSKFERMAYYVRNAVYRERMQELIGWFDSPLGRRD</sequence>
<dbReference type="OrthoDB" id="9790219at2"/>
<dbReference type="GO" id="GO:0004499">
    <property type="term" value="F:N,N-dimethylaniline monooxygenase activity"/>
    <property type="evidence" value="ECO:0007669"/>
    <property type="project" value="InterPro"/>
</dbReference>
<keyword evidence="3" id="KW-0274">FAD</keyword>
<dbReference type="InterPro" id="IPR036291">
    <property type="entry name" value="NAD(P)-bd_dom_sf"/>
</dbReference>
<evidence type="ECO:0000256" key="5">
    <source>
        <dbReference type="ARBA" id="ARBA00023002"/>
    </source>
</evidence>
<gene>
    <name evidence="6" type="ORF">FRC96_10535</name>
</gene>
<protein>
    <submittedName>
        <fullName evidence="6">NAD(P)/FAD-dependent oxidoreductase</fullName>
    </submittedName>
</protein>